<dbReference type="HOGENOM" id="CLU_017378_0_0_1"/>
<organism evidence="1 2">
    <name type="scientific">Globisporangium ultimum (strain ATCC 200006 / CBS 805.95 / DAOM BR144)</name>
    <name type="common">Pythium ultimum</name>
    <dbReference type="NCBI Taxonomy" id="431595"/>
    <lineage>
        <taxon>Eukaryota</taxon>
        <taxon>Sar</taxon>
        <taxon>Stramenopiles</taxon>
        <taxon>Oomycota</taxon>
        <taxon>Peronosporomycetes</taxon>
        <taxon>Pythiales</taxon>
        <taxon>Pythiaceae</taxon>
        <taxon>Globisporangium</taxon>
    </lineage>
</organism>
<dbReference type="eggNOG" id="ENOG502S0WP">
    <property type="taxonomic scope" value="Eukaryota"/>
</dbReference>
<dbReference type="EMBL" id="GL376601">
    <property type="status" value="NOT_ANNOTATED_CDS"/>
    <property type="molecule type" value="Genomic_DNA"/>
</dbReference>
<dbReference type="VEuPathDB" id="FungiDB:PYU1_G012137"/>
<reference evidence="2" key="2">
    <citation type="submission" date="2010-04" db="EMBL/GenBank/DDBJ databases">
        <authorList>
            <person name="Buell R."/>
            <person name="Hamilton J."/>
            <person name="Hostetler J."/>
        </authorList>
    </citation>
    <scope>NUCLEOTIDE SEQUENCE [LARGE SCALE GENOMIC DNA]</scope>
    <source>
        <strain evidence="2">DAOM:BR144</strain>
    </source>
</reference>
<reference evidence="2" key="1">
    <citation type="journal article" date="2010" name="Genome Biol.">
        <title>Genome sequence of the necrotrophic plant pathogen Pythium ultimum reveals original pathogenicity mechanisms and effector repertoire.</title>
        <authorList>
            <person name="Levesque C.A."/>
            <person name="Brouwer H."/>
            <person name="Cano L."/>
            <person name="Hamilton J.P."/>
            <person name="Holt C."/>
            <person name="Huitema E."/>
            <person name="Raffaele S."/>
            <person name="Robideau G.P."/>
            <person name="Thines M."/>
            <person name="Win J."/>
            <person name="Zerillo M.M."/>
            <person name="Beakes G.W."/>
            <person name="Boore J.L."/>
            <person name="Busam D."/>
            <person name="Dumas B."/>
            <person name="Ferriera S."/>
            <person name="Fuerstenberg S.I."/>
            <person name="Gachon C.M."/>
            <person name="Gaulin E."/>
            <person name="Govers F."/>
            <person name="Grenville-Briggs L."/>
            <person name="Horner N."/>
            <person name="Hostetler J."/>
            <person name="Jiang R.H."/>
            <person name="Johnson J."/>
            <person name="Krajaejun T."/>
            <person name="Lin H."/>
            <person name="Meijer H.J."/>
            <person name="Moore B."/>
            <person name="Morris P."/>
            <person name="Phuntmart V."/>
            <person name="Puiu D."/>
            <person name="Shetty J."/>
            <person name="Stajich J.E."/>
            <person name="Tripathy S."/>
            <person name="Wawra S."/>
            <person name="van West P."/>
            <person name="Whitty B.R."/>
            <person name="Coutinho P.M."/>
            <person name="Henrissat B."/>
            <person name="Martin F."/>
            <person name="Thomas P.D."/>
            <person name="Tyler B.M."/>
            <person name="De Vries R.P."/>
            <person name="Kamoun S."/>
            <person name="Yandell M."/>
            <person name="Tisserat N."/>
            <person name="Buell C.R."/>
        </authorList>
    </citation>
    <scope>NUCLEOTIDE SEQUENCE</scope>
    <source>
        <strain evidence="2">DAOM:BR144</strain>
    </source>
</reference>
<accession>K3X4L4</accession>
<dbReference type="AlphaFoldDB" id="K3X4L4"/>
<evidence type="ECO:0000313" key="1">
    <source>
        <dbReference type="EnsemblProtists" id="PYU1_T012163"/>
    </source>
</evidence>
<sequence length="581" mass="64978">MTAARANGDAKHDEAKEHARVWKTLTSLAARAVEEEGYAEILASSALPTAIVECIELLQAWPDPNRLEQVTAIPHTSSSFVDELQESIFSAFALQQVHVDDNAFTDTLDTCAHCIADDLEFALFADAILASRKCANDSMTLSPRFLARLFRPSAALTANEEALSQSQAATLVRRQPARAFDQLSVVAMVHVWANHLPSWEHQEWMLQAHMSPYVPMTSIVWRCNNGAPPEDTAVFQSYSYLYVVTVQWFAQYSECLGSPRSLELLSVLSQATRDSVDHRAFGRRLVHDLVRLVDARESADDALWMPRMRVHAFANVPSVLEDLFSTSRATDDDNNYANPVDEKGLLVIPKQHLYEWIGLAERPHILQEVLELLFAAPHEASALNDTSSTTKLQTARHGAATLLGWFYSSISTDSTPQTIADVALTLSSSLEFVDLAKASAWLRQSRAQFEKLTLFRIKLMWFWLLKACYAAADSIRNDAAVVEALESIEYVFRRFSPSSTKHKRAFQVEVVTQLLIDMEWRWIVVVQQQGDGDNVNDVHRRQELQERMDVAVAWLHKISCAVGISIGSAASGSSLHARIIK</sequence>
<dbReference type="InParanoid" id="K3X4L4"/>
<evidence type="ECO:0000313" key="2">
    <source>
        <dbReference type="Proteomes" id="UP000019132"/>
    </source>
</evidence>
<reference evidence="1" key="3">
    <citation type="submission" date="2015-02" db="UniProtKB">
        <authorList>
            <consortium name="EnsemblProtists"/>
        </authorList>
    </citation>
    <scope>IDENTIFICATION</scope>
    <source>
        <strain evidence="1">DAOM BR144</strain>
    </source>
</reference>
<protein>
    <submittedName>
        <fullName evidence="1">Uncharacterized protein</fullName>
    </submittedName>
</protein>
<dbReference type="EnsemblProtists" id="PYU1_T012163">
    <property type="protein sequence ID" value="PYU1_T012163"/>
    <property type="gene ID" value="PYU1_G012137"/>
</dbReference>
<dbReference type="Proteomes" id="UP000019132">
    <property type="component" value="Unassembled WGS sequence"/>
</dbReference>
<name>K3X4L4_GLOUD</name>
<proteinExistence type="predicted"/>
<keyword evidence="2" id="KW-1185">Reference proteome</keyword>